<evidence type="ECO:0000313" key="1">
    <source>
        <dbReference type="EMBL" id="CAD7429258.1"/>
    </source>
</evidence>
<name>A0A7R9E8W1_9NEOP</name>
<accession>A0A7R9E8W1</accession>
<gene>
    <name evidence="1" type="ORF">TMSB3V08_LOCUS6038</name>
</gene>
<protein>
    <submittedName>
        <fullName evidence="1">Uncharacterized protein</fullName>
    </submittedName>
</protein>
<proteinExistence type="predicted"/>
<dbReference type="Gene3D" id="3.80.10.10">
    <property type="entry name" value="Ribonuclease Inhibitor"/>
    <property type="match status" value="1"/>
</dbReference>
<reference evidence="1" key="1">
    <citation type="submission" date="2020-11" db="EMBL/GenBank/DDBJ databases">
        <authorList>
            <person name="Tran Van P."/>
        </authorList>
    </citation>
    <scope>NUCLEOTIDE SEQUENCE</scope>
</reference>
<organism evidence="1">
    <name type="scientific">Timema monikensis</name>
    <dbReference type="NCBI Taxonomy" id="170555"/>
    <lineage>
        <taxon>Eukaryota</taxon>
        <taxon>Metazoa</taxon>
        <taxon>Ecdysozoa</taxon>
        <taxon>Arthropoda</taxon>
        <taxon>Hexapoda</taxon>
        <taxon>Insecta</taxon>
        <taxon>Pterygota</taxon>
        <taxon>Neoptera</taxon>
        <taxon>Polyneoptera</taxon>
        <taxon>Phasmatodea</taxon>
        <taxon>Timematodea</taxon>
        <taxon>Timematoidea</taxon>
        <taxon>Timematidae</taxon>
        <taxon>Timema</taxon>
    </lineage>
</organism>
<dbReference type="AlphaFoldDB" id="A0A7R9E8W1"/>
<dbReference type="EMBL" id="OB794016">
    <property type="protein sequence ID" value="CAD7429258.1"/>
    <property type="molecule type" value="Genomic_DNA"/>
</dbReference>
<sequence length="178" mass="20168">MRNSPLDSDHYIPYGNHVFSVRREIRGGRGRLSALNVGWTNLSEEALCTLSIALPHSLQRLNLSGCRKTLTDELYGYTQHWAQRAEQSGILTMATHTQHWVQRAEQSGILTMATHTQHWAQRAEQSGILTMATHTQHWAQRAEQSGILTMATHTQHWAQRAEQSGILTMATHTQYQSV</sequence>
<dbReference type="InterPro" id="IPR032675">
    <property type="entry name" value="LRR_dom_sf"/>
</dbReference>